<accession>A0ABY7WN90</accession>
<dbReference type="InterPro" id="IPR009057">
    <property type="entry name" value="Homeodomain-like_sf"/>
</dbReference>
<dbReference type="Pfam" id="PF06719">
    <property type="entry name" value="AraC_N"/>
    <property type="match status" value="1"/>
</dbReference>
<proteinExistence type="predicted"/>
<keyword evidence="3" id="KW-0804">Transcription</keyword>
<sequence>MSNNNQLHMLPLSSRKELTTLVENRRAYTLANHELNIFETYEASSLVPLQFNDLVIINMIKGKKVMHLQEKISFDYFPGETLLLPEYTKMKIDFPEARLESPTQCTAITVSADKISEVVNYLNEFYPKKGSDANWSFQLDKFHFSNNEELVRLTNRLFQVSLSHDIHKEALADLALKELMIRIMQMQGLLVLQENGASKNSSTFHFVKQYIAENLTEKLTVEHICAKVGMSKSALARAFKAEFGVSLMEFVIRERILQAKKILRAADSVKEACFAAGFSDVNYFIRLFKQREGLTPGQFKAQG</sequence>
<dbReference type="PANTHER" id="PTHR43280">
    <property type="entry name" value="ARAC-FAMILY TRANSCRIPTIONAL REGULATOR"/>
    <property type="match status" value="1"/>
</dbReference>
<keyword evidence="1" id="KW-0805">Transcription regulation</keyword>
<dbReference type="PANTHER" id="PTHR43280:SF2">
    <property type="entry name" value="HTH-TYPE TRANSCRIPTIONAL REGULATOR EXSA"/>
    <property type="match status" value="1"/>
</dbReference>
<feature type="domain" description="HTH araC/xylS-type" evidence="4">
    <location>
        <begin position="205"/>
        <end position="302"/>
    </location>
</feature>
<dbReference type="Proteomes" id="UP001221558">
    <property type="component" value="Chromosome"/>
</dbReference>
<evidence type="ECO:0000256" key="1">
    <source>
        <dbReference type="ARBA" id="ARBA00023015"/>
    </source>
</evidence>
<dbReference type="Pfam" id="PF12833">
    <property type="entry name" value="HTH_18"/>
    <property type="match status" value="1"/>
</dbReference>
<dbReference type="PROSITE" id="PS01124">
    <property type="entry name" value="HTH_ARAC_FAMILY_2"/>
    <property type="match status" value="1"/>
</dbReference>
<dbReference type="PROSITE" id="PS00041">
    <property type="entry name" value="HTH_ARAC_FAMILY_1"/>
    <property type="match status" value="1"/>
</dbReference>
<evidence type="ECO:0000256" key="2">
    <source>
        <dbReference type="ARBA" id="ARBA00023125"/>
    </source>
</evidence>
<dbReference type="RefSeq" id="WP_274268487.1">
    <property type="nucleotide sequence ID" value="NZ_CP117880.1"/>
</dbReference>
<evidence type="ECO:0000259" key="4">
    <source>
        <dbReference type="PROSITE" id="PS01124"/>
    </source>
</evidence>
<dbReference type="SUPFAM" id="SSF46689">
    <property type="entry name" value="Homeodomain-like"/>
    <property type="match status" value="2"/>
</dbReference>
<dbReference type="InterPro" id="IPR009594">
    <property type="entry name" value="Tscrpt_reg_HTH_AraC_N"/>
</dbReference>
<evidence type="ECO:0000313" key="6">
    <source>
        <dbReference type="Proteomes" id="UP001221558"/>
    </source>
</evidence>
<protein>
    <submittedName>
        <fullName evidence="5">AraC family transcriptional regulator N-terminal domain-containing protein</fullName>
    </submittedName>
</protein>
<name>A0ABY7WN90_9SPHI</name>
<evidence type="ECO:0000313" key="5">
    <source>
        <dbReference type="EMBL" id="WDF69775.1"/>
    </source>
</evidence>
<dbReference type="InterPro" id="IPR018062">
    <property type="entry name" value="HTH_AraC-typ_CS"/>
</dbReference>
<reference evidence="5 6" key="1">
    <citation type="submission" date="2023-02" db="EMBL/GenBank/DDBJ databases">
        <title>Genome sequence of Sphingobacterium sp. KACC 22765.</title>
        <authorList>
            <person name="Kim S."/>
            <person name="Heo J."/>
            <person name="Kwon S.-W."/>
        </authorList>
    </citation>
    <scope>NUCLEOTIDE SEQUENCE [LARGE SCALE GENOMIC DNA]</scope>
    <source>
        <strain evidence="5 6">KACC 22765</strain>
    </source>
</reference>
<dbReference type="EMBL" id="CP117880">
    <property type="protein sequence ID" value="WDF69775.1"/>
    <property type="molecule type" value="Genomic_DNA"/>
</dbReference>
<keyword evidence="6" id="KW-1185">Reference proteome</keyword>
<dbReference type="InterPro" id="IPR018060">
    <property type="entry name" value="HTH_AraC"/>
</dbReference>
<gene>
    <name evidence="5" type="ORF">PQ465_05185</name>
</gene>
<keyword evidence="2" id="KW-0238">DNA-binding</keyword>
<evidence type="ECO:0000256" key="3">
    <source>
        <dbReference type="ARBA" id="ARBA00023163"/>
    </source>
</evidence>
<organism evidence="5 6">
    <name type="scientific">Sphingobacterium oryzagri</name>
    <dbReference type="NCBI Taxonomy" id="3025669"/>
    <lineage>
        <taxon>Bacteria</taxon>
        <taxon>Pseudomonadati</taxon>
        <taxon>Bacteroidota</taxon>
        <taxon>Sphingobacteriia</taxon>
        <taxon>Sphingobacteriales</taxon>
        <taxon>Sphingobacteriaceae</taxon>
        <taxon>Sphingobacterium</taxon>
    </lineage>
</organism>
<dbReference type="Gene3D" id="1.10.10.60">
    <property type="entry name" value="Homeodomain-like"/>
    <property type="match status" value="2"/>
</dbReference>
<dbReference type="SMART" id="SM00342">
    <property type="entry name" value="HTH_ARAC"/>
    <property type="match status" value="1"/>
</dbReference>